<dbReference type="EMBL" id="CP000227">
    <property type="protein sequence ID" value="ACM12634.1"/>
    <property type="molecule type" value="Genomic_DNA"/>
</dbReference>
<sequence length="385" mass="41828">MKTRSKIICASLALLIAGSSLLYITPASIVKAESSQNISSSLQTSTQSDRAPVKKAIRDALQLGYPGILANISKSGKTWSYTAGVADVRTKKPMKADFHFRIGSVTKTFIATVLLQLCGENRLNLDDSIEKWLPGVIQGNGYDGNQITIRQILNHTSGIAEYMNSKDFDIMDTKKSYTAEEFVKMGISLPPDFAPGKGWSYSNTGYVLLGILIEKVTGNSYAEEVENRIIEPLDLSNTFLPGNSSVIPGTKHARGYIQLDGASELKDVTYINPGSSDGDMISNADDLNKFFSYLLSGKLLKEQQLKQMLTTVPTDREGAGYGLGIVEFKLPNGVSVWGHRGSVLGFSTFVGGTLGGKHTLAVNLNSFNFSNPDPFKSILLAEFRK</sequence>
<accession>B9IZS2</accession>
<dbReference type="AlphaFoldDB" id="B9IZS2"/>
<dbReference type="PANTHER" id="PTHR46825:SF7">
    <property type="entry name" value="D-ALANYL-D-ALANINE CARBOXYPEPTIDASE"/>
    <property type="match status" value="1"/>
</dbReference>
<dbReference type="HOGENOM" id="CLU_020027_2_3_9"/>
<evidence type="ECO:0000259" key="2">
    <source>
        <dbReference type="Pfam" id="PF00144"/>
    </source>
</evidence>
<dbReference type="SUPFAM" id="SSF56601">
    <property type="entry name" value="beta-lactamase/transpeptidase-like"/>
    <property type="match status" value="1"/>
</dbReference>
<gene>
    <name evidence="3" type="primary">adp</name>
    <name evidence="3" type="ordered locus">BCQ_2206</name>
</gene>
<dbReference type="InterPro" id="IPR001466">
    <property type="entry name" value="Beta-lactam-related"/>
</dbReference>
<dbReference type="GO" id="GO:0004180">
    <property type="term" value="F:carboxypeptidase activity"/>
    <property type="evidence" value="ECO:0007669"/>
    <property type="project" value="UniProtKB-KW"/>
</dbReference>
<dbReference type="InterPro" id="IPR050491">
    <property type="entry name" value="AmpC-like"/>
</dbReference>
<keyword evidence="3" id="KW-0645">Protease</keyword>
<dbReference type="MEROPS" id="S12.003"/>
<feature type="domain" description="Beta-lactamase-related" evidence="2">
    <location>
        <begin position="55"/>
        <end position="372"/>
    </location>
</feature>
<dbReference type="Gene3D" id="3.40.710.10">
    <property type="entry name" value="DD-peptidase/beta-lactamase superfamily"/>
    <property type="match status" value="1"/>
</dbReference>
<dbReference type="InterPro" id="IPR012338">
    <property type="entry name" value="Beta-lactam/transpept-like"/>
</dbReference>
<keyword evidence="1" id="KW-0732">Signal</keyword>
<evidence type="ECO:0000313" key="3">
    <source>
        <dbReference type="EMBL" id="ACM12634.1"/>
    </source>
</evidence>
<organism evidence="3 4">
    <name type="scientific">Bacillus cereus (strain Q1)</name>
    <dbReference type="NCBI Taxonomy" id="361100"/>
    <lineage>
        <taxon>Bacteria</taxon>
        <taxon>Bacillati</taxon>
        <taxon>Bacillota</taxon>
        <taxon>Bacilli</taxon>
        <taxon>Bacillales</taxon>
        <taxon>Bacillaceae</taxon>
        <taxon>Bacillus</taxon>
        <taxon>Bacillus cereus group</taxon>
    </lineage>
</organism>
<feature type="signal peptide" evidence="1">
    <location>
        <begin position="1"/>
        <end position="22"/>
    </location>
</feature>
<name>B9IZS2_BACCQ</name>
<evidence type="ECO:0000256" key="1">
    <source>
        <dbReference type="SAM" id="SignalP"/>
    </source>
</evidence>
<evidence type="ECO:0000313" key="4">
    <source>
        <dbReference type="Proteomes" id="UP000000441"/>
    </source>
</evidence>
<keyword evidence="3" id="KW-0121">Carboxypeptidase</keyword>
<reference evidence="3 4" key="1">
    <citation type="journal article" date="2009" name="J. Bacteriol.">
        <title>Complete genome sequence of the extremophilic Bacillus cereus strain Q1 with industrial applications.</title>
        <authorList>
            <person name="Xiong Z."/>
            <person name="Jiang Y."/>
            <person name="Qi D."/>
            <person name="Lu H."/>
            <person name="Yang F."/>
            <person name="Yang J."/>
            <person name="Chen L."/>
            <person name="Sun L."/>
            <person name="Xu X."/>
            <person name="Xue Y."/>
            <person name="Zhu Y."/>
            <person name="Jin Q."/>
        </authorList>
    </citation>
    <scope>NUCLEOTIDE SEQUENCE [LARGE SCALE GENOMIC DNA]</scope>
    <source>
        <strain evidence="3 4">Q1</strain>
    </source>
</reference>
<protein>
    <submittedName>
        <fullName evidence="3">D-alanyl-D-alanine carboxypeptidase</fullName>
    </submittedName>
</protein>
<proteinExistence type="predicted"/>
<dbReference type="PANTHER" id="PTHR46825">
    <property type="entry name" value="D-ALANYL-D-ALANINE-CARBOXYPEPTIDASE/ENDOPEPTIDASE AMPH"/>
    <property type="match status" value="1"/>
</dbReference>
<dbReference type="Proteomes" id="UP000000441">
    <property type="component" value="Chromosome"/>
</dbReference>
<feature type="chain" id="PRO_5039185047" evidence="1">
    <location>
        <begin position="23"/>
        <end position="385"/>
    </location>
</feature>
<dbReference type="KEGG" id="bcq:BCQ_2206"/>
<dbReference type="Pfam" id="PF00144">
    <property type="entry name" value="Beta-lactamase"/>
    <property type="match status" value="1"/>
</dbReference>
<keyword evidence="3" id="KW-0378">Hydrolase</keyword>